<gene>
    <name evidence="1" type="ordered locus">At4g27415</name>
    <name evidence="3" type="ORF">AN1_LOCUS19509</name>
    <name evidence="2" type="ORF">C24_LOCUS19403</name>
</gene>
<dbReference type="Proteomes" id="UP000426265">
    <property type="component" value="Unassembled WGS sequence"/>
</dbReference>
<dbReference type="AlphaFoldDB" id="A0A654FTB5"/>
<evidence type="ECO:0000313" key="3">
    <source>
        <dbReference type="EMBL" id="VYS64098.1"/>
    </source>
</evidence>
<proteinExistence type="predicted"/>
<dbReference type="GeneID" id="2745727"/>
<dbReference type="Araport" id="AT4G27415"/>
<dbReference type="Proteomes" id="UP000434276">
    <property type="component" value="Unassembled WGS sequence"/>
</dbReference>
<organism evidence="3 4">
    <name type="scientific">Arabidopsis thaliana</name>
    <name type="common">Mouse-ear cress</name>
    <dbReference type="NCBI Taxonomy" id="3702"/>
    <lineage>
        <taxon>Eukaryota</taxon>
        <taxon>Viridiplantae</taxon>
        <taxon>Streptophyta</taxon>
        <taxon>Embryophyta</taxon>
        <taxon>Tracheophyta</taxon>
        <taxon>Spermatophyta</taxon>
        <taxon>Magnoliopsida</taxon>
        <taxon>eudicotyledons</taxon>
        <taxon>Gunneridae</taxon>
        <taxon>Pentapetalae</taxon>
        <taxon>rosids</taxon>
        <taxon>malvids</taxon>
        <taxon>Brassicales</taxon>
        <taxon>Brassicaceae</taxon>
        <taxon>Camelineae</taxon>
        <taxon>Arabidopsis</taxon>
    </lineage>
</organism>
<dbReference type="RefSeq" id="NP_974625.1">
    <property type="nucleotide sequence ID" value="NM_202896.1"/>
</dbReference>
<protein>
    <submittedName>
        <fullName evidence="3">Uncharacterized protein</fullName>
    </submittedName>
</protein>
<dbReference type="KEGG" id="ath:AT4G27415"/>
<dbReference type="EMBL" id="CACSHJ010000095">
    <property type="protein sequence ID" value="CAA0396681.1"/>
    <property type="molecule type" value="Genomic_DNA"/>
</dbReference>
<dbReference type="OrthoDB" id="1023083at2759"/>
<accession>A0A654FTB5</accession>
<dbReference type="EMBL" id="CACRSJ010000109">
    <property type="protein sequence ID" value="VYS64098.1"/>
    <property type="molecule type" value="Genomic_DNA"/>
</dbReference>
<evidence type="ECO:0000313" key="4">
    <source>
        <dbReference type="Proteomes" id="UP000426265"/>
    </source>
</evidence>
<sequence length="44" mass="5243">MPTHFFCKIIISEYQQRYDKFGSTIRITAKCVDKKLINRYSISV</sequence>
<evidence type="ECO:0000313" key="1">
    <source>
        <dbReference type="Araport" id="AT4G27415"/>
    </source>
</evidence>
<dbReference type="RefSeq" id="NP_974626.1">
    <property type="nucleotide sequence ID" value="NM_202897.1"/>
</dbReference>
<name>A0A654FTB5_ARATH</name>
<evidence type="ECO:0000313" key="5">
    <source>
        <dbReference type="Proteomes" id="UP000434276"/>
    </source>
</evidence>
<evidence type="ECO:0000313" key="2">
    <source>
        <dbReference type="EMBL" id="CAA0396681.1"/>
    </source>
</evidence>
<reference evidence="3 4" key="1">
    <citation type="submission" date="2019-11" db="EMBL/GenBank/DDBJ databases">
        <authorList>
            <person name="Jiao W.-B."/>
            <person name="Schneeberger K."/>
        </authorList>
    </citation>
    <scope>NUCLEOTIDE SEQUENCE [LARGE SCALE GENOMIC DNA]</scope>
    <source>
        <strain evidence="4">cv. An-1</strain>
        <strain evidence="5">cv. C24</strain>
    </source>
</reference>